<accession>A0A4P9VNK5</accession>
<dbReference type="GO" id="GO:0007165">
    <property type="term" value="P:signal transduction"/>
    <property type="evidence" value="ECO:0007669"/>
    <property type="project" value="InterPro"/>
</dbReference>
<dbReference type="GO" id="GO:0006935">
    <property type="term" value="P:chemotaxis"/>
    <property type="evidence" value="ECO:0007669"/>
    <property type="project" value="InterPro"/>
</dbReference>
<dbReference type="Gene3D" id="2.40.50.180">
    <property type="entry name" value="CheA-289, Domain 4"/>
    <property type="match status" value="1"/>
</dbReference>
<proteinExistence type="predicted"/>
<dbReference type="PANTHER" id="PTHR22617">
    <property type="entry name" value="CHEMOTAXIS SENSOR HISTIDINE KINASE-RELATED"/>
    <property type="match status" value="1"/>
</dbReference>
<dbReference type="InterPro" id="IPR002545">
    <property type="entry name" value="CheW-lke_dom"/>
</dbReference>
<dbReference type="Pfam" id="PF01584">
    <property type="entry name" value="CheW"/>
    <property type="match status" value="1"/>
</dbReference>
<dbReference type="InterPro" id="IPR036061">
    <property type="entry name" value="CheW-like_dom_sf"/>
</dbReference>
<protein>
    <recommendedName>
        <fullName evidence="1">CheW-like domain-containing protein</fullName>
    </recommendedName>
</protein>
<dbReference type="Proteomes" id="UP000257039">
    <property type="component" value="Unassembled WGS sequence"/>
</dbReference>
<reference evidence="2 3" key="1">
    <citation type="submission" date="2017-04" db="EMBL/GenBank/DDBJ databases">
        <title>Draft genome sequence of Zooshikella ganghwensis VG4 isolated from Red Sea sediments.</title>
        <authorList>
            <person name="Rehman Z."/>
            <person name="Alam I."/>
            <person name="Kamau A."/>
            <person name="Bajic V."/>
            <person name="Leiknes T."/>
        </authorList>
    </citation>
    <scope>NUCLEOTIDE SEQUENCE [LARGE SCALE GENOMIC DNA]</scope>
    <source>
        <strain evidence="2 3">VG4</strain>
    </source>
</reference>
<dbReference type="SMART" id="SM00260">
    <property type="entry name" value="CheW"/>
    <property type="match status" value="1"/>
</dbReference>
<dbReference type="PANTHER" id="PTHR22617:SF23">
    <property type="entry name" value="CHEMOTAXIS PROTEIN CHEW"/>
    <property type="match status" value="1"/>
</dbReference>
<keyword evidence="3" id="KW-1185">Reference proteome</keyword>
<organism evidence="2 3">
    <name type="scientific">Zooshikella ganghwensis</name>
    <dbReference type="NCBI Taxonomy" id="202772"/>
    <lineage>
        <taxon>Bacteria</taxon>
        <taxon>Pseudomonadati</taxon>
        <taxon>Pseudomonadota</taxon>
        <taxon>Gammaproteobacteria</taxon>
        <taxon>Oceanospirillales</taxon>
        <taxon>Zooshikellaceae</taxon>
        <taxon>Zooshikella</taxon>
    </lineage>
</organism>
<evidence type="ECO:0000259" key="1">
    <source>
        <dbReference type="PROSITE" id="PS50851"/>
    </source>
</evidence>
<dbReference type="GO" id="GO:0005829">
    <property type="term" value="C:cytosol"/>
    <property type="evidence" value="ECO:0007669"/>
    <property type="project" value="TreeGrafter"/>
</dbReference>
<evidence type="ECO:0000313" key="2">
    <source>
        <dbReference type="EMBL" id="RDH44229.1"/>
    </source>
</evidence>
<evidence type="ECO:0000313" key="3">
    <source>
        <dbReference type="Proteomes" id="UP000257039"/>
    </source>
</evidence>
<dbReference type="EMBL" id="NDXW01000001">
    <property type="protein sequence ID" value="RDH44229.1"/>
    <property type="molecule type" value="Genomic_DNA"/>
</dbReference>
<name>A0A4P9VNK5_9GAMM</name>
<dbReference type="InterPro" id="IPR039315">
    <property type="entry name" value="CheW"/>
</dbReference>
<sequence>MSQTKQWLTIQIGEVWCLHETSVIREILDFIAPVGVAGAPEFVSGIINYRSEILTLIDASSILHLNYTNPTQDQKIITYEINHGIYGLKVDGVGEILNFTEDVIDQSESPLDDPYSLITGSVEINDEIFCAIDIPTFIHNFLSLNKAD</sequence>
<dbReference type="SUPFAM" id="SSF50341">
    <property type="entry name" value="CheW-like"/>
    <property type="match status" value="1"/>
</dbReference>
<dbReference type="Gene3D" id="2.30.30.40">
    <property type="entry name" value="SH3 Domains"/>
    <property type="match status" value="1"/>
</dbReference>
<feature type="domain" description="CheW-like" evidence="1">
    <location>
        <begin position="4"/>
        <end position="143"/>
    </location>
</feature>
<dbReference type="PROSITE" id="PS50851">
    <property type="entry name" value="CHEW"/>
    <property type="match status" value="1"/>
</dbReference>
<dbReference type="AlphaFoldDB" id="A0A4P9VNK5"/>
<gene>
    <name evidence="2" type="ORF">B9G39_12660</name>
</gene>
<dbReference type="RefSeq" id="WP_094787423.1">
    <property type="nucleotide sequence ID" value="NZ_NDXW01000001.1"/>
</dbReference>
<comment type="caution">
    <text evidence="2">The sequence shown here is derived from an EMBL/GenBank/DDBJ whole genome shotgun (WGS) entry which is preliminary data.</text>
</comment>